<feature type="compositionally biased region" description="Basic and acidic residues" evidence="2">
    <location>
        <begin position="1008"/>
        <end position="1022"/>
    </location>
</feature>
<feature type="region of interest" description="Disordered" evidence="2">
    <location>
        <begin position="341"/>
        <end position="414"/>
    </location>
</feature>
<feature type="region of interest" description="Disordered" evidence="2">
    <location>
        <begin position="1567"/>
        <end position="1659"/>
    </location>
</feature>
<feature type="region of interest" description="Disordered" evidence="2">
    <location>
        <begin position="1719"/>
        <end position="1853"/>
    </location>
</feature>
<feature type="compositionally biased region" description="Polar residues" evidence="2">
    <location>
        <begin position="1378"/>
        <end position="1389"/>
    </location>
</feature>
<evidence type="ECO:0000256" key="2">
    <source>
        <dbReference type="SAM" id="MobiDB-lite"/>
    </source>
</evidence>
<feature type="compositionally biased region" description="Low complexity" evidence="2">
    <location>
        <begin position="1825"/>
        <end position="1836"/>
    </location>
</feature>
<feature type="compositionally biased region" description="Basic and acidic residues" evidence="2">
    <location>
        <begin position="59"/>
        <end position="80"/>
    </location>
</feature>
<feature type="compositionally biased region" description="Basic and acidic residues" evidence="2">
    <location>
        <begin position="1567"/>
        <end position="1586"/>
    </location>
</feature>
<dbReference type="EMBL" id="CP111026">
    <property type="protein sequence ID" value="WAR28283.1"/>
    <property type="molecule type" value="Genomic_DNA"/>
</dbReference>
<feature type="compositionally biased region" description="Basic and acidic residues" evidence="2">
    <location>
        <begin position="2165"/>
        <end position="2174"/>
    </location>
</feature>
<evidence type="ECO:0000313" key="4">
    <source>
        <dbReference type="Proteomes" id="UP001164746"/>
    </source>
</evidence>
<feature type="compositionally biased region" description="Basic and acidic residues" evidence="2">
    <location>
        <begin position="2000"/>
        <end position="2018"/>
    </location>
</feature>
<feature type="coiled-coil region" evidence="1">
    <location>
        <begin position="735"/>
        <end position="762"/>
    </location>
</feature>
<feature type="region of interest" description="Disordered" evidence="2">
    <location>
        <begin position="1008"/>
        <end position="1071"/>
    </location>
</feature>
<feature type="compositionally biased region" description="Polar residues" evidence="2">
    <location>
        <begin position="1495"/>
        <end position="1527"/>
    </location>
</feature>
<feature type="compositionally biased region" description="Polar residues" evidence="2">
    <location>
        <begin position="1161"/>
        <end position="1174"/>
    </location>
</feature>
<feature type="region of interest" description="Disordered" evidence="2">
    <location>
        <begin position="783"/>
        <end position="815"/>
    </location>
</feature>
<feature type="region of interest" description="Disordered" evidence="2">
    <location>
        <begin position="142"/>
        <end position="162"/>
    </location>
</feature>
<feature type="region of interest" description="Disordered" evidence="2">
    <location>
        <begin position="1160"/>
        <end position="1196"/>
    </location>
</feature>
<feature type="region of interest" description="Disordered" evidence="2">
    <location>
        <begin position="58"/>
        <end position="80"/>
    </location>
</feature>
<evidence type="ECO:0000313" key="3">
    <source>
        <dbReference type="EMBL" id="WAR28283.1"/>
    </source>
</evidence>
<feature type="compositionally biased region" description="Polar residues" evidence="2">
    <location>
        <begin position="1630"/>
        <end position="1659"/>
    </location>
</feature>
<feature type="compositionally biased region" description="Basic and acidic residues" evidence="2">
    <location>
        <begin position="1936"/>
        <end position="1947"/>
    </location>
</feature>
<feature type="compositionally biased region" description="Low complexity" evidence="2">
    <location>
        <begin position="910"/>
        <end position="935"/>
    </location>
</feature>
<evidence type="ECO:0000256" key="1">
    <source>
        <dbReference type="SAM" id="Coils"/>
    </source>
</evidence>
<feature type="compositionally biased region" description="Basic and acidic residues" evidence="2">
    <location>
        <begin position="1330"/>
        <end position="1342"/>
    </location>
</feature>
<organism evidence="3 4">
    <name type="scientific">Mya arenaria</name>
    <name type="common">Soft-shell clam</name>
    <dbReference type="NCBI Taxonomy" id="6604"/>
    <lineage>
        <taxon>Eukaryota</taxon>
        <taxon>Metazoa</taxon>
        <taxon>Spiralia</taxon>
        <taxon>Lophotrochozoa</taxon>
        <taxon>Mollusca</taxon>
        <taxon>Bivalvia</taxon>
        <taxon>Autobranchia</taxon>
        <taxon>Heteroconchia</taxon>
        <taxon>Euheterodonta</taxon>
        <taxon>Imparidentia</taxon>
        <taxon>Neoheterodontei</taxon>
        <taxon>Myida</taxon>
        <taxon>Myoidea</taxon>
        <taxon>Myidae</taxon>
        <taxon>Mya</taxon>
    </lineage>
</organism>
<feature type="compositionally biased region" description="Polar residues" evidence="2">
    <location>
        <begin position="1837"/>
        <end position="1852"/>
    </location>
</feature>
<feature type="region of interest" description="Disordered" evidence="2">
    <location>
        <begin position="1891"/>
        <end position="1960"/>
    </location>
</feature>
<gene>
    <name evidence="3" type="ORF">MAR_013987</name>
</gene>
<feature type="compositionally biased region" description="Basic and acidic residues" evidence="2">
    <location>
        <begin position="360"/>
        <end position="380"/>
    </location>
</feature>
<feature type="compositionally biased region" description="Polar residues" evidence="2">
    <location>
        <begin position="2129"/>
        <end position="2146"/>
    </location>
</feature>
<reference evidence="3" key="1">
    <citation type="submission" date="2022-11" db="EMBL/GenBank/DDBJ databases">
        <title>Centuries of genome instability and evolution in soft-shell clam transmissible cancer (bioRxiv).</title>
        <authorList>
            <person name="Hart S.F.M."/>
            <person name="Yonemitsu M.A."/>
            <person name="Giersch R.M."/>
            <person name="Beal B.F."/>
            <person name="Arriagada G."/>
            <person name="Davis B.W."/>
            <person name="Ostrander E.A."/>
            <person name="Goff S.P."/>
            <person name="Metzger M.J."/>
        </authorList>
    </citation>
    <scope>NUCLEOTIDE SEQUENCE</scope>
    <source>
        <strain evidence="3">MELC-2E11</strain>
        <tissue evidence="3">Siphon/mantle</tissue>
    </source>
</reference>
<feature type="region of interest" description="Disordered" evidence="2">
    <location>
        <begin position="456"/>
        <end position="502"/>
    </location>
</feature>
<feature type="compositionally biased region" description="Basic and acidic residues" evidence="2">
    <location>
        <begin position="2191"/>
        <end position="2215"/>
    </location>
</feature>
<feature type="compositionally biased region" description="Polar residues" evidence="2">
    <location>
        <begin position="803"/>
        <end position="812"/>
    </location>
</feature>
<keyword evidence="1" id="KW-0175">Coiled coil</keyword>
<feature type="compositionally biased region" description="Low complexity" evidence="2">
    <location>
        <begin position="2221"/>
        <end position="2230"/>
    </location>
</feature>
<proteinExistence type="predicted"/>
<feature type="compositionally biased region" description="Polar residues" evidence="2">
    <location>
        <begin position="1187"/>
        <end position="1196"/>
    </location>
</feature>
<keyword evidence="4" id="KW-1185">Reference proteome</keyword>
<feature type="compositionally biased region" description="Low complexity" evidence="2">
    <location>
        <begin position="2048"/>
        <end position="2065"/>
    </location>
</feature>
<feature type="compositionally biased region" description="Polar residues" evidence="2">
    <location>
        <begin position="1052"/>
        <end position="1064"/>
    </location>
</feature>
<feature type="compositionally biased region" description="Polar residues" evidence="2">
    <location>
        <begin position="1408"/>
        <end position="1421"/>
    </location>
</feature>
<feature type="region of interest" description="Disordered" evidence="2">
    <location>
        <begin position="910"/>
        <end position="986"/>
    </location>
</feature>
<feature type="region of interest" description="Disordered" evidence="2">
    <location>
        <begin position="1328"/>
        <end position="1528"/>
    </location>
</feature>
<feature type="compositionally biased region" description="Polar residues" evidence="2">
    <location>
        <begin position="1343"/>
        <end position="1356"/>
    </location>
</feature>
<feature type="compositionally biased region" description="Polar residues" evidence="2">
    <location>
        <begin position="1588"/>
        <end position="1619"/>
    </location>
</feature>
<accession>A0ABY7G544</accession>
<feature type="compositionally biased region" description="Basic and acidic residues" evidence="2">
    <location>
        <begin position="1744"/>
        <end position="1759"/>
    </location>
</feature>
<feature type="coiled-coil region" evidence="1">
    <location>
        <begin position="1277"/>
        <end position="1311"/>
    </location>
</feature>
<feature type="compositionally biased region" description="Polar residues" evidence="2">
    <location>
        <begin position="2091"/>
        <end position="2106"/>
    </location>
</feature>
<feature type="compositionally biased region" description="Polar residues" evidence="2">
    <location>
        <begin position="459"/>
        <end position="490"/>
    </location>
</feature>
<sequence>MFNGDEKLDKESFSCIYNVDRNRMRVRKGRLRLSPNEEAALLKEETEKRRKLRLQQVREQSKENAARIRHRDQLDEEKAERVRHLEQQKEALAAEKERSAQIAAMPPPPLDPLRNMDTFKPKPVKVLDMNTFSTSHYHLQDEHAVDKAEPQEQSNAREAADLEQERIQERALELKRLRQDQLERARLRHNAALEKELLKHDYNNILHDLSDLQRADRERRQKVVQNIPKQVFEPPSVRMEDREEKQRQLESEFEDMYMAGTDQHGNLSFALQACPATPGQEGSLDVTLTDPQGDGSTLLEPTLPEGVPAVLRDMTNVQKPGKKPEKVLRNLMDRIKSQREEWITSKSMADVGDGPFPQHPTRETDSPVMNGDDRFHRLQPDESPMAPHQQQLAPSAEKQPRIQPDPTKTAASLSDRQQMEYAEICKQQEFIMEQKRQLELKLQQLTYEEQRISLANKKAQAQSQPAQTSVAPPPGQVSSQGPYPHQSQHPMPSAPPQDSMGYQYGQLLYPVSSMQGGMTMSQTSESMPLPQAVVQPTQPVGFEHIATNGYPSMPPSYNQYTSMPQPFQGQGQELQGQFSGQPSQPVVGMHPHLAGSLSSSGMSQKPMNSIPPTHTTGSAPVMTSQGIGINGYQSQGQPPRSAYQPPSAVLTTDQLSMPQHLQQQYPHSAQNGYYQPTNQPVSMTTSSQAPVSMATSVQGQQLPTVSPGHIPPSSLTNAGMSEQMRKVKEYQEYLLTRHEQSKQVLEETKTEIKKRRENLLQRYPNLDLSRLESLGAKYLGDSHTSLTQQQGQQQQSVPVPAPRTTTQSQGQDSSKVASLLASLAAHPYYASTLSQPDGPTSVPQSTTTVTVGAAQMNGYPSTYLNLDAENNLRKNKFEAVRKSLPFDADESMQTPVRMYEAYAQKNLDTTSTTDYTESDTSTLTERGSPALKAAPRPAPRNTEQVRRTAEQQMVQRVAEQVRRDTEQGGTTTEESDMDTSGRDRYMDPSTLRQEELRQQFAEIQRQKEEIMRRHQQDREALDGGRQQFNLSTIPEVETPASMRPSDIGQPATIGQSSNQTSGQSREADGAVKRSLDYGQAGQGRGKALEQLDMENVQTQMQALNRGKGNTETVADYSGRNIDDVLERAKRFESEVLEKLRKQTNAVLFNNEFDDSLEFNVSRRQTSGEPLSTGSPLDDTNRSRQADNSRSVNGSFQTSRSWADELTQYKMPASNQSELSFKFVASKPLSEDQKRPEAQATMFAAKNRFQVYSAINNSGSDTSLSEGSLLENSDSMNADDMMRHLKTLQDQLKRGEEERMLLTKKLMEKENSSSLPQPEELSQYSVNTGHDISRPFMSEKEGSNRNQGDLSQYSYSDKSTDASMAENKQSDKEKYQFESPVQSGTSSQQRVMPVRRPPIGQNAGVEPVTANSRAPPNTSGTEYSFALSDSREQRSTSTPGEERRKSALDGTQQYELPSQITVGDKTGMSSDHRQSGQFQSNSTGFSSGNSFHTAVPDSTVSQKSYDTTSPTEGFSGNTGRTDNLTKGSLSAEESIDKIKEEFDRLDKASRDVGLPKVKTFAVSKDGDLISEHSDSDKSQARNGDPFHTDLTTYSLSTRDSTDQFNTANTTDRLSSYSLPESSRETRLSHMSDLSQKSMGTTIDTMDSQPKSSSFTTVTSDPSLNMTGMTTLSQYTLNDTKGDSLGHGVVEQDKYVQDRFASLDNLISESKNLIAKHKQFVENKKTTEEDEPRQPQPWENLAQQRKPGEQFQKPEERRFEPPKQPLYVESQPKQPPYVESQPKQPLKMEFKPRGKTSSVPTRVDLGPKPFYKSAKPEDCLRSVSMDTNSLTGTTLSTTRDSQNTTGNQSNSADVNSLDYLVENSSGITEEPLPDLTMMTMGSELSISEAFNRTEDLNESSDSLKSFEKHENSETDSSINVDEDSGLREARRHNFMVGTDRREAAAKERNLGQNRKKNNDQQVFRAVPVNVVAEPTLSMAVKSGAPEKGKSLQTTSPRGIKAVSDKKKSFEAKENEMKESMSNKSLNRALQPRGADGGTDPAEGRSRETTKSTFSSSKFGSRFRSPSPNTSSESEKAHHGRLFGEIQQFGGHSGLTQRQSPSPPTQRKTPPQVLPKPVRRKPEEAQQQQQQPSTSRPATTGGSGLSKTLSAWKKSRAVSAPVPASRIPEPREAREPMKNSIKVFPEDAPPALTEEERRKRAEDEMYEKNIRLQHRLDSTDDQNTSASSTSTASPPERPQGGKKESENNLRANRK</sequence>
<name>A0ABY7G544_MYAAR</name>
<feature type="compositionally biased region" description="Low complexity" evidence="2">
    <location>
        <begin position="1474"/>
        <end position="1490"/>
    </location>
</feature>
<dbReference type="Proteomes" id="UP001164746">
    <property type="component" value="Chromosome 15"/>
</dbReference>
<feature type="region of interest" description="Disordered" evidence="2">
    <location>
        <begin position="1976"/>
        <end position="2251"/>
    </location>
</feature>
<feature type="compositionally biased region" description="Polar residues" evidence="2">
    <location>
        <begin position="1448"/>
        <end position="1460"/>
    </location>
</feature>
<feature type="compositionally biased region" description="Basic and acidic residues" evidence="2">
    <location>
        <begin position="1428"/>
        <end position="1446"/>
    </location>
</feature>
<protein>
    <submittedName>
        <fullName evidence="3">CE295-like protein</fullName>
    </submittedName>
</protein>